<accession>A0A1X6YCV8</accession>
<dbReference type="RefSeq" id="WP_085804098.1">
    <property type="nucleotide sequence ID" value="NZ_FWFX01000001.1"/>
</dbReference>
<evidence type="ECO:0000313" key="2">
    <source>
        <dbReference type="Proteomes" id="UP000193061"/>
    </source>
</evidence>
<keyword evidence="2" id="KW-1185">Reference proteome</keyword>
<reference evidence="1 2" key="1">
    <citation type="submission" date="2017-03" db="EMBL/GenBank/DDBJ databases">
        <authorList>
            <person name="Afonso C.L."/>
            <person name="Miller P.J."/>
            <person name="Scott M.A."/>
            <person name="Spackman E."/>
            <person name="Goraichik I."/>
            <person name="Dimitrov K.M."/>
            <person name="Suarez D.L."/>
            <person name="Swayne D.E."/>
        </authorList>
    </citation>
    <scope>NUCLEOTIDE SEQUENCE [LARGE SCALE GENOMIC DNA]</scope>
    <source>
        <strain evidence="1 2">CECT 7450</strain>
    </source>
</reference>
<proteinExistence type="predicted"/>
<sequence>MADIFESNRTYLLGDPELEVLGSREKLAQWRHRNVGPAFIRIGRRIAYHGADLNAWLNARRIDPSNEAA</sequence>
<evidence type="ECO:0008006" key="3">
    <source>
        <dbReference type="Google" id="ProtNLM"/>
    </source>
</evidence>
<dbReference type="EMBL" id="FWFX01000001">
    <property type="protein sequence ID" value="SLN17252.1"/>
    <property type="molecule type" value="Genomic_DNA"/>
</dbReference>
<dbReference type="AlphaFoldDB" id="A0A1X6YCV8"/>
<name>A0A1X6YCV8_9RHOB</name>
<gene>
    <name evidence="1" type="ORF">ROA7450_00540</name>
</gene>
<dbReference type="OrthoDB" id="9806994at2"/>
<dbReference type="Proteomes" id="UP000193061">
    <property type="component" value="Unassembled WGS sequence"/>
</dbReference>
<evidence type="ECO:0000313" key="1">
    <source>
        <dbReference type="EMBL" id="SLN17252.1"/>
    </source>
</evidence>
<organism evidence="1 2">
    <name type="scientific">Roseovarius albus</name>
    <dbReference type="NCBI Taxonomy" id="1247867"/>
    <lineage>
        <taxon>Bacteria</taxon>
        <taxon>Pseudomonadati</taxon>
        <taxon>Pseudomonadota</taxon>
        <taxon>Alphaproteobacteria</taxon>
        <taxon>Rhodobacterales</taxon>
        <taxon>Roseobacteraceae</taxon>
        <taxon>Roseovarius</taxon>
    </lineage>
</organism>
<protein>
    <recommendedName>
        <fullName evidence="3">MerR family transcriptional regulator</fullName>
    </recommendedName>
</protein>